<accession>A0A5A8F4P1</accession>
<dbReference type="EMBL" id="VFJB01000004">
    <property type="protein sequence ID" value="KAA0258364.1"/>
    <property type="molecule type" value="Genomic_DNA"/>
</dbReference>
<dbReference type="InterPro" id="IPR047706">
    <property type="entry name" value="BCAM0308-like"/>
</dbReference>
<keyword evidence="2" id="KW-1185">Reference proteome</keyword>
<evidence type="ECO:0000313" key="2">
    <source>
        <dbReference type="Proteomes" id="UP000322876"/>
    </source>
</evidence>
<proteinExistence type="predicted"/>
<dbReference type="OrthoDB" id="9785278at2"/>
<protein>
    <recommendedName>
        <fullName evidence="3">ATPase</fullName>
    </recommendedName>
</protein>
<dbReference type="AlphaFoldDB" id="A0A5A8F4P1"/>
<evidence type="ECO:0000313" key="1">
    <source>
        <dbReference type="EMBL" id="KAA0258364.1"/>
    </source>
</evidence>
<dbReference type="RefSeq" id="WP_149265921.1">
    <property type="nucleotide sequence ID" value="NZ_VFJB01000004.1"/>
</dbReference>
<reference evidence="1 2" key="1">
    <citation type="submission" date="2019-06" db="EMBL/GenBank/DDBJ databases">
        <title>Genomic insights into carbon and energy metabolism of Deferribacter autotrophicus revealed new metabolic traits in the phylum Deferribacteres.</title>
        <authorList>
            <person name="Slobodkin A.I."/>
            <person name="Slobodkina G.B."/>
            <person name="Allioux M."/>
            <person name="Alain K."/>
            <person name="Jebbar M."/>
            <person name="Shadrin V."/>
            <person name="Kublanov I.V."/>
            <person name="Toshchakov S.V."/>
            <person name="Bonch-Osmolovskaya E.A."/>
        </authorList>
    </citation>
    <scope>NUCLEOTIDE SEQUENCE [LARGE SCALE GENOMIC DNA]</scope>
    <source>
        <strain evidence="1 2">SL50</strain>
    </source>
</reference>
<dbReference type="NCBIfam" id="NF040826">
    <property type="entry name" value="lxa_BCAM0308"/>
    <property type="match status" value="1"/>
</dbReference>
<sequence length="162" mass="19394">MRREKIKMLSYLKFTEDSDDPYRCEYPNNSYCTECDIVYIDKNWKLKADNEFKKNPIVCPACKKIKEEYYEGILYLKGNFVLGRKDEILNLIRNEEKKQRARTALSKIGKIVENAEEIVVYTTNDRLAYRIGKALFKAYKGELTIRWSDDNIFTRVYWERND</sequence>
<organism evidence="1 2">
    <name type="scientific">Deferribacter autotrophicus</name>
    <dbReference type="NCBI Taxonomy" id="500465"/>
    <lineage>
        <taxon>Bacteria</taxon>
        <taxon>Pseudomonadati</taxon>
        <taxon>Deferribacterota</taxon>
        <taxon>Deferribacteres</taxon>
        <taxon>Deferribacterales</taxon>
        <taxon>Deferribacteraceae</taxon>
        <taxon>Deferribacter</taxon>
    </lineage>
</organism>
<dbReference type="Proteomes" id="UP000322876">
    <property type="component" value="Unassembled WGS sequence"/>
</dbReference>
<name>A0A5A8F4P1_9BACT</name>
<comment type="caution">
    <text evidence="1">The sequence shown here is derived from an EMBL/GenBank/DDBJ whole genome shotgun (WGS) entry which is preliminary data.</text>
</comment>
<evidence type="ECO:0008006" key="3">
    <source>
        <dbReference type="Google" id="ProtNLM"/>
    </source>
</evidence>
<gene>
    <name evidence="1" type="ORF">FHQ18_04175</name>
</gene>